<feature type="compositionally biased region" description="Polar residues" evidence="1">
    <location>
        <begin position="971"/>
        <end position="985"/>
    </location>
</feature>
<dbReference type="PANTHER" id="PTHR44305:SF24">
    <property type="entry name" value="TYROSINE-PROTEIN KINASE C03B1.5-RELATED"/>
    <property type="match status" value="1"/>
</dbReference>
<feature type="region of interest" description="Disordered" evidence="1">
    <location>
        <begin position="1139"/>
        <end position="1364"/>
    </location>
</feature>
<dbReference type="PROSITE" id="PS50011">
    <property type="entry name" value="PROTEIN_KINASE_DOM"/>
    <property type="match status" value="1"/>
</dbReference>
<feature type="compositionally biased region" description="Low complexity" evidence="1">
    <location>
        <begin position="107"/>
        <end position="118"/>
    </location>
</feature>
<feature type="compositionally biased region" description="Polar residues" evidence="1">
    <location>
        <begin position="1139"/>
        <end position="1158"/>
    </location>
</feature>
<evidence type="ECO:0000256" key="1">
    <source>
        <dbReference type="SAM" id="MobiDB-lite"/>
    </source>
</evidence>
<feature type="compositionally biased region" description="Basic and acidic residues" evidence="1">
    <location>
        <begin position="1334"/>
        <end position="1355"/>
    </location>
</feature>
<evidence type="ECO:0000313" key="4">
    <source>
        <dbReference type="Proteomes" id="UP000077684"/>
    </source>
</evidence>
<dbReference type="InterPro" id="IPR000719">
    <property type="entry name" value="Prot_kinase_dom"/>
</dbReference>
<dbReference type="InterPro" id="IPR011009">
    <property type="entry name" value="Kinase-like_dom_sf"/>
</dbReference>
<feature type="region of interest" description="Disordered" evidence="1">
    <location>
        <begin position="841"/>
        <end position="893"/>
    </location>
</feature>
<proteinExistence type="predicted"/>
<feature type="compositionally biased region" description="Low complexity" evidence="1">
    <location>
        <begin position="986"/>
        <end position="1001"/>
    </location>
</feature>
<reference evidence="3" key="2">
    <citation type="journal article" date="2019" name="IMA Fungus">
        <title>Genome sequencing and comparison of five Tilletia species to identify candidate genes for the detection of regulated species infecting wheat.</title>
        <authorList>
            <person name="Nguyen H.D.T."/>
            <person name="Sultana T."/>
            <person name="Kesanakurti P."/>
            <person name="Hambleton S."/>
        </authorList>
    </citation>
    <scope>NUCLEOTIDE SEQUENCE</scope>
    <source>
        <strain evidence="3">DAOMC 236426</strain>
    </source>
</reference>
<organism evidence="3 4">
    <name type="scientific">Tilletia controversa</name>
    <name type="common">dwarf bunt fungus</name>
    <dbReference type="NCBI Taxonomy" id="13291"/>
    <lineage>
        <taxon>Eukaryota</taxon>
        <taxon>Fungi</taxon>
        <taxon>Dikarya</taxon>
        <taxon>Basidiomycota</taxon>
        <taxon>Ustilaginomycotina</taxon>
        <taxon>Exobasidiomycetes</taxon>
        <taxon>Tilletiales</taxon>
        <taxon>Tilletiaceae</taxon>
        <taxon>Tilletia</taxon>
    </lineage>
</organism>
<feature type="compositionally biased region" description="Low complexity" evidence="1">
    <location>
        <begin position="1283"/>
        <end position="1301"/>
    </location>
</feature>
<gene>
    <name evidence="3" type="ORF">A4X06_0g2782</name>
</gene>
<dbReference type="Pfam" id="PF00069">
    <property type="entry name" value="Pkinase"/>
    <property type="match status" value="1"/>
</dbReference>
<dbReference type="GO" id="GO:0004672">
    <property type="term" value="F:protein kinase activity"/>
    <property type="evidence" value="ECO:0007669"/>
    <property type="project" value="InterPro"/>
</dbReference>
<comment type="caution">
    <text evidence="3">The sequence shown here is derived from an EMBL/GenBank/DDBJ whole genome shotgun (WGS) entry which is preliminary data.</text>
</comment>
<keyword evidence="4" id="KW-1185">Reference proteome</keyword>
<feature type="compositionally biased region" description="Polar residues" evidence="1">
    <location>
        <begin position="1251"/>
        <end position="1263"/>
    </location>
</feature>
<evidence type="ECO:0000313" key="3">
    <source>
        <dbReference type="EMBL" id="KAE8251201.1"/>
    </source>
</evidence>
<dbReference type="Proteomes" id="UP000077684">
    <property type="component" value="Unassembled WGS sequence"/>
</dbReference>
<dbReference type="SUPFAM" id="SSF56112">
    <property type="entry name" value="Protein kinase-like (PK-like)"/>
    <property type="match status" value="1"/>
</dbReference>
<dbReference type="InterPro" id="IPR053083">
    <property type="entry name" value="TF_kinase-domain_protein"/>
</dbReference>
<feature type="compositionally biased region" description="Polar residues" evidence="1">
    <location>
        <begin position="1015"/>
        <end position="1032"/>
    </location>
</feature>
<dbReference type="SMART" id="SM00220">
    <property type="entry name" value="S_TKc"/>
    <property type="match status" value="1"/>
</dbReference>
<feature type="domain" description="Protein kinase" evidence="2">
    <location>
        <begin position="312"/>
        <end position="693"/>
    </location>
</feature>
<feature type="compositionally biased region" description="Low complexity" evidence="1">
    <location>
        <begin position="1216"/>
        <end position="1229"/>
    </location>
</feature>
<feature type="region of interest" description="Disordered" evidence="1">
    <location>
        <begin position="100"/>
        <end position="213"/>
    </location>
</feature>
<sequence>MVRPSLSCPALEEAFNAKAEVNEAASSPAQSADPRASPAKRNKMPKLQDFPVPPKTIEIAFEFQNYPQQYDRDGDQEDATAAVLGTGAFGAAYRYVKVPRVDSMDESSASTTSTRSTRYFGSQPAGSSSPPSSMEEEILEDGIDTKVTSQPGGRRLRDATASKRSGSALISVADEQDGPGDANAVDSGMVDDSGKSTSKQARGRSGSVLRSAASLPQLKQHAIAPGTVLHTGTRAKSAADDKRLSSIVIKLCRTPITGSFDELPRHSRAAVNKPKVGWHVRIVRGEGRMFRYIQKAQALHIAHQRSFHNSDASTYERSSKKAFSSSFTNLSGEDTNIVRLFADLPADGHITGQIFDMTPETSVANSLCAMSHAAKVQDMDSHSRPLYRMLVFEELVDLDAELVDGAWVRGTQPWTAAQVENAARDTAVGLRFLHAHAIVHSDLKPANLMRDPRTGAVKLIDLGAARRFVRIEDQFKHSTTIVEERDAAMNSAEDEASILKNTRCDGLTSLTGSPHFMAPEILLQATRYTDKDGQSRSTLKDYKRSPHYLPANPNSQWLRLCLDDYVVGWGLKSDIWSWGCCVLSFLVRMLAPFKDRNNTALICPFDFTFDDASDALHPLHELAASEKNLPHFHLWARIYPLRIQDIVAEGARITAKAQECMSPSLTRMVVASLRHHTVRPTAEQICDALLPLRARSIHLQHRHSISNIDPSSVPESLKASISSKSAAPSLHGVPAPVSQVPVANPPQPTVTAQVSTSGLLPAFDYKEGSLQQHQQVEMKELPAKVDQNGKRFSFYAQPQTGAVQPAQENADLLTKQPEKAGNEKAANLPPIAPALGLQLGNLQNYPTTPRKETKETQSSPAAMTHRSLSELLTPPETPRESQTTKTSAIRRRLSSVSAVNLRLSNVMSAMHLTSPRERPESSSNPKQLQRLSTGGKVALLKSNANSPTDRMDMTASPQESMIPGPSPVTPPNRSYLPSSPLNSPVSALAELDASSSAQRSGGSRGAHAPSMRPYSGSSMAASRTSLSCSTHMSGRPMRSTPPASPVLDDFLRPGGATESGNGRERTRALSIVGLRARAGSFVRRAMTSGNGASLPQAQPGATRVPVSPVTTRFRQKPAMSLSAASSTSSLIVVSAEVRTSTGTPSVSLTSAPQFSSSVRHSHTSERSVPATHEKRSSLGRMSSMLRRRSGTLDKLRSGAAPLSPEPSPTTGSTRVSLSPSRISTSPSHSGRTHSGSPGHGIGLGIQLDPFVSTQGTGNTSSARLRTMPSLQKLAQRYGPGRDSVSSLSPAAAAAAASSSNAQDTHLHAEHKGKTLRSKMSKIFQRSSTSAGQASRREEEAMDDQHQQQQHLEEPTRTYATSATS</sequence>
<dbReference type="Gene3D" id="1.10.510.10">
    <property type="entry name" value="Transferase(Phosphotransferase) domain 1"/>
    <property type="match status" value="1"/>
</dbReference>
<protein>
    <recommendedName>
        <fullName evidence="2">Protein kinase domain-containing protein</fullName>
    </recommendedName>
</protein>
<feature type="region of interest" description="Disordered" evidence="1">
    <location>
        <begin position="911"/>
        <end position="1066"/>
    </location>
</feature>
<dbReference type="GO" id="GO:0005524">
    <property type="term" value="F:ATP binding"/>
    <property type="evidence" value="ECO:0007669"/>
    <property type="project" value="InterPro"/>
</dbReference>
<feature type="region of interest" description="Disordered" evidence="1">
    <location>
        <begin position="19"/>
        <end position="51"/>
    </location>
</feature>
<dbReference type="PANTHER" id="PTHR44305">
    <property type="entry name" value="SI:DKEY-192D15.2-RELATED"/>
    <property type="match status" value="1"/>
</dbReference>
<evidence type="ECO:0000259" key="2">
    <source>
        <dbReference type="PROSITE" id="PS50011"/>
    </source>
</evidence>
<name>A0A8X7MVT8_9BASI</name>
<accession>A0A8X7MVT8</accession>
<feature type="compositionally biased region" description="Polar residues" evidence="1">
    <location>
        <begin position="1323"/>
        <end position="1332"/>
    </location>
</feature>
<dbReference type="EMBL" id="LWDE02000228">
    <property type="protein sequence ID" value="KAE8251201.1"/>
    <property type="molecule type" value="Genomic_DNA"/>
</dbReference>
<reference evidence="3" key="1">
    <citation type="submission" date="2016-04" db="EMBL/GenBank/DDBJ databases">
        <authorList>
            <person name="Nguyen H.D."/>
            <person name="Samba Siva P."/>
            <person name="Cullis J."/>
            <person name="Levesque C.A."/>
            <person name="Hambleton S."/>
        </authorList>
    </citation>
    <scope>NUCLEOTIDE SEQUENCE</scope>
    <source>
        <strain evidence="3">DAOMC 236426</strain>
    </source>
</reference>